<dbReference type="AlphaFoldDB" id="A0A4R6KCF9"/>
<evidence type="ECO:0000256" key="2">
    <source>
        <dbReference type="ARBA" id="ARBA00022448"/>
    </source>
</evidence>
<dbReference type="CDD" id="cd06173">
    <property type="entry name" value="MFS_MefA_like"/>
    <property type="match status" value="1"/>
</dbReference>
<keyword evidence="5 7" id="KW-1133">Transmembrane helix</keyword>
<organism evidence="9 10">
    <name type="scientific">Kribbella caucasensis</name>
    <dbReference type="NCBI Taxonomy" id="2512215"/>
    <lineage>
        <taxon>Bacteria</taxon>
        <taxon>Bacillati</taxon>
        <taxon>Actinomycetota</taxon>
        <taxon>Actinomycetes</taxon>
        <taxon>Propionibacteriales</taxon>
        <taxon>Kribbellaceae</taxon>
        <taxon>Kribbella</taxon>
    </lineage>
</organism>
<dbReference type="PANTHER" id="PTHR23513:SF6">
    <property type="entry name" value="MAJOR FACILITATOR SUPERFAMILY ASSOCIATED DOMAIN-CONTAINING PROTEIN"/>
    <property type="match status" value="1"/>
</dbReference>
<feature type="transmembrane region" description="Helical" evidence="7">
    <location>
        <begin position="288"/>
        <end position="306"/>
    </location>
</feature>
<dbReference type="Gene3D" id="1.20.1250.20">
    <property type="entry name" value="MFS general substrate transporter like domains"/>
    <property type="match status" value="1"/>
</dbReference>
<dbReference type="SUPFAM" id="SSF103473">
    <property type="entry name" value="MFS general substrate transporter"/>
    <property type="match status" value="1"/>
</dbReference>
<name>A0A4R6KCF9_9ACTN</name>
<feature type="transmembrane region" description="Helical" evidence="7">
    <location>
        <begin position="350"/>
        <end position="375"/>
    </location>
</feature>
<evidence type="ECO:0000256" key="1">
    <source>
        <dbReference type="ARBA" id="ARBA00004651"/>
    </source>
</evidence>
<keyword evidence="2" id="KW-0813">Transport</keyword>
<feature type="transmembrane region" description="Helical" evidence="7">
    <location>
        <begin position="253"/>
        <end position="276"/>
    </location>
</feature>
<dbReference type="InterPro" id="IPR020846">
    <property type="entry name" value="MFS_dom"/>
</dbReference>
<dbReference type="Pfam" id="PF05977">
    <property type="entry name" value="MFS_3"/>
    <property type="match status" value="1"/>
</dbReference>
<feature type="transmembrane region" description="Helical" evidence="7">
    <location>
        <begin position="225"/>
        <end position="247"/>
    </location>
</feature>
<evidence type="ECO:0000313" key="10">
    <source>
        <dbReference type="Proteomes" id="UP000295388"/>
    </source>
</evidence>
<evidence type="ECO:0000313" key="9">
    <source>
        <dbReference type="EMBL" id="TDO47952.1"/>
    </source>
</evidence>
<dbReference type="InterPro" id="IPR036259">
    <property type="entry name" value="MFS_trans_sf"/>
</dbReference>
<sequence length="419" mass="43504">MLPSSLWRNRDFLKLWVGQTASQFGSQAGQVTLPLVAVVALGAEAGQLGELRAAQQIPVLLLSLFVGVWVDRWRVRTVMMLADLARALVLMAIPIAYLLGALGVALLFAVAFVVGVFTVCFDVAYQASLVRLVDRDELAQGASILESSRSLAQIGGPALGGGLVSLLSAPLAIISGAVFFALSSISISRIHRSEVPDHGGPAHGVLRSIRQGLSVVARDPSLRTVGVISGIFQFSFAAFMTIYLVFLPRTLELSGAAIGLTLAALGPGALLGSLLAATLPRRLGYGPVLVAGAAIADAALIGVPLLHGSGAVTIVLLVAINFTFGVFGQTVDVCVVVVRQTITPLHLQGRVAATINFATLGLAPIGSLTGGYLAAHLTPRTALLITALALLSSPTCMLLSPLSRLGRTLPLPPEERGRA</sequence>
<protein>
    <submittedName>
        <fullName evidence="9">Putative MFS family arabinose efflux permease</fullName>
    </submittedName>
</protein>
<feature type="transmembrane region" description="Helical" evidence="7">
    <location>
        <begin position="381"/>
        <end position="399"/>
    </location>
</feature>
<feature type="transmembrane region" description="Helical" evidence="7">
    <location>
        <begin position="87"/>
        <end position="117"/>
    </location>
</feature>
<dbReference type="GO" id="GO:0022857">
    <property type="term" value="F:transmembrane transporter activity"/>
    <property type="evidence" value="ECO:0007669"/>
    <property type="project" value="InterPro"/>
</dbReference>
<proteinExistence type="predicted"/>
<feature type="transmembrane region" description="Helical" evidence="7">
    <location>
        <begin position="158"/>
        <end position="182"/>
    </location>
</feature>
<reference evidence="9 10" key="1">
    <citation type="submission" date="2019-03" db="EMBL/GenBank/DDBJ databases">
        <title>Genomic Encyclopedia of Type Strains, Phase III (KMG-III): the genomes of soil and plant-associated and newly described type strains.</title>
        <authorList>
            <person name="Whitman W."/>
        </authorList>
    </citation>
    <scope>NUCLEOTIDE SEQUENCE [LARGE SCALE GENOMIC DNA]</scope>
    <source>
        <strain evidence="9 10">VKM Ac-2527</strain>
    </source>
</reference>
<feature type="transmembrane region" description="Helical" evidence="7">
    <location>
        <begin position="312"/>
        <end position="338"/>
    </location>
</feature>
<keyword evidence="4 7" id="KW-0812">Transmembrane</keyword>
<feature type="transmembrane region" description="Helical" evidence="7">
    <location>
        <begin position="57"/>
        <end position="75"/>
    </location>
</feature>
<dbReference type="InterPro" id="IPR010290">
    <property type="entry name" value="TM_effector"/>
</dbReference>
<evidence type="ECO:0000259" key="8">
    <source>
        <dbReference type="PROSITE" id="PS50850"/>
    </source>
</evidence>
<keyword evidence="3" id="KW-1003">Cell membrane</keyword>
<dbReference type="PROSITE" id="PS50850">
    <property type="entry name" value="MFS"/>
    <property type="match status" value="1"/>
</dbReference>
<keyword evidence="6 7" id="KW-0472">Membrane</keyword>
<evidence type="ECO:0000256" key="6">
    <source>
        <dbReference type="ARBA" id="ARBA00023136"/>
    </source>
</evidence>
<evidence type="ECO:0000256" key="5">
    <source>
        <dbReference type="ARBA" id="ARBA00022989"/>
    </source>
</evidence>
<gene>
    <name evidence="9" type="ORF">EV643_108268</name>
</gene>
<dbReference type="Proteomes" id="UP000295388">
    <property type="component" value="Unassembled WGS sequence"/>
</dbReference>
<comment type="caution">
    <text evidence="9">The sequence shown here is derived from an EMBL/GenBank/DDBJ whole genome shotgun (WGS) entry which is preliminary data.</text>
</comment>
<dbReference type="GO" id="GO:0005886">
    <property type="term" value="C:plasma membrane"/>
    <property type="evidence" value="ECO:0007669"/>
    <property type="project" value="UniProtKB-SubCell"/>
</dbReference>
<comment type="subcellular location">
    <subcellularLocation>
        <location evidence="1">Cell membrane</location>
        <topology evidence="1">Multi-pass membrane protein</topology>
    </subcellularLocation>
</comment>
<dbReference type="RefSeq" id="WP_238165659.1">
    <property type="nucleotide sequence ID" value="NZ_SNWQ01000008.1"/>
</dbReference>
<accession>A0A4R6KCF9</accession>
<keyword evidence="10" id="KW-1185">Reference proteome</keyword>
<evidence type="ECO:0000256" key="4">
    <source>
        <dbReference type="ARBA" id="ARBA00022692"/>
    </source>
</evidence>
<evidence type="ECO:0000256" key="7">
    <source>
        <dbReference type="SAM" id="Phobius"/>
    </source>
</evidence>
<feature type="domain" description="Major facilitator superfamily (MFS) profile" evidence="8">
    <location>
        <begin position="1"/>
        <end position="404"/>
    </location>
</feature>
<evidence type="ECO:0000256" key="3">
    <source>
        <dbReference type="ARBA" id="ARBA00022475"/>
    </source>
</evidence>
<dbReference type="PANTHER" id="PTHR23513">
    <property type="entry name" value="INTEGRAL MEMBRANE EFFLUX PROTEIN-RELATED"/>
    <property type="match status" value="1"/>
</dbReference>
<dbReference type="EMBL" id="SNWQ01000008">
    <property type="protein sequence ID" value="TDO47952.1"/>
    <property type="molecule type" value="Genomic_DNA"/>
</dbReference>